<organism evidence="1 2">
    <name type="scientific">Araneus ventricosus</name>
    <name type="common">Orbweaver spider</name>
    <name type="synonym">Epeira ventricosa</name>
    <dbReference type="NCBI Taxonomy" id="182803"/>
    <lineage>
        <taxon>Eukaryota</taxon>
        <taxon>Metazoa</taxon>
        <taxon>Ecdysozoa</taxon>
        <taxon>Arthropoda</taxon>
        <taxon>Chelicerata</taxon>
        <taxon>Arachnida</taxon>
        <taxon>Araneae</taxon>
        <taxon>Araneomorphae</taxon>
        <taxon>Entelegynae</taxon>
        <taxon>Araneoidea</taxon>
        <taxon>Araneidae</taxon>
        <taxon>Araneus</taxon>
    </lineage>
</organism>
<reference evidence="1 2" key="1">
    <citation type="journal article" date="2019" name="Sci. Rep.">
        <title>Orb-weaving spider Araneus ventricosus genome elucidates the spidroin gene catalogue.</title>
        <authorList>
            <person name="Kono N."/>
            <person name="Nakamura H."/>
            <person name="Ohtoshi R."/>
            <person name="Moran D.A.P."/>
            <person name="Shinohara A."/>
            <person name="Yoshida Y."/>
            <person name="Fujiwara M."/>
            <person name="Mori M."/>
            <person name="Tomita M."/>
            <person name="Arakawa K."/>
        </authorList>
    </citation>
    <scope>NUCLEOTIDE SEQUENCE [LARGE SCALE GENOMIC DNA]</scope>
</reference>
<protein>
    <submittedName>
        <fullName evidence="1">Uncharacterized protein</fullName>
    </submittedName>
</protein>
<proteinExistence type="predicted"/>
<dbReference type="Proteomes" id="UP000499080">
    <property type="component" value="Unassembled WGS sequence"/>
</dbReference>
<evidence type="ECO:0000313" key="2">
    <source>
        <dbReference type="Proteomes" id="UP000499080"/>
    </source>
</evidence>
<comment type="caution">
    <text evidence="1">The sequence shown here is derived from an EMBL/GenBank/DDBJ whole genome shotgun (WGS) entry which is preliminary data.</text>
</comment>
<evidence type="ECO:0000313" key="1">
    <source>
        <dbReference type="EMBL" id="GBM39568.1"/>
    </source>
</evidence>
<gene>
    <name evidence="1" type="ORF">AVEN_52922_1</name>
</gene>
<dbReference type="EMBL" id="BGPR01000901">
    <property type="protein sequence ID" value="GBM39568.1"/>
    <property type="molecule type" value="Genomic_DNA"/>
</dbReference>
<name>A0A4Y2FFY9_ARAVE</name>
<dbReference type="AlphaFoldDB" id="A0A4Y2FFY9"/>
<keyword evidence="2" id="KW-1185">Reference proteome</keyword>
<sequence>MVAESSSEGYLRCVYHSYLVVLTRDDFPLKLSTMDVFDELGKSAVPLLARLIILTSHLKQHEGYILDGPRNFEPCSDDDDETSDGTLFKIPHHTC</sequence>
<accession>A0A4Y2FFY9</accession>